<proteinExistence type="predicted"/>
<evidence type="ECO:0000313" key="1">
    <source>
        <dbReference type="EMBL" id="SVA45470.1"/>
    </source>
</evidence>
<feature type="non-terminal residue" evidence="1">
    <location>
        <position position="1"/>
    </location>
</feature>
<reference evidence="1" key="1">
    <citation type="submission" date="2018-05" db="EMBL/GenBank/DDBJ databases">
        <authorList>
            <person name="Lanie J.A."/>
            <person name="Ng W.-L."/>
            <person name="Kazmierczak K.M."/>
            <person name="Andrzejewski T.M."/>
            <person name="Davidsen T.M."/>
            <person name="Wayne K.J."/>
            <person name="Tettelin H."/>
            <person name="Glass J.I."/>
            <person name="Rusch D."/>
            <person name="Podicherti R."/>
            <person name="Tsui H.-C.T."/>
            <person name="Winkler M.E."/>
        </authorList>
    </citation>
    <scope>NUCLEOTIDE SEQUENCE</scope>
</reference>
<accession>A0A381VYU6</accession>
<dbReference type="AlphaFoldDB" id="A0A381VYU6"/>
<dbReference type="EMBL" id="UINC01010202">
    <property type="protein sequence ID" value="SVA45470.1"/>
    <property type="molecule type" value="Genomic_DNA"/>
</dbReference>
<sequence length="34" mass="3621">VVFILLAGPKGLEPSTPGLTDERPAFYIPVVPNI</sequence>
<organism evidence="1">
    <name type="scientific">marine metagenome</name>
    <dbReference type="NCBI Taxonomy" id="408172"/>
    <lineage>
        <taxon>unclassified sequences</taxon>
        <taxon>metagenomes</taxon>
        <taxon>ecological metagenomes</taxon>
    </lineage>
</organism>
<name>A0A381VYU6_9ZZZZ</name>
<gene>
    <name evidence="1" type="ORF">METZ01_LOCUS98324</name>
</gene>
<protein>
    <submittedName>
        <fullName evidence="1">Uncharacterized protein</fullName>
    </submittedName>
</protein>